<dbReference type="Gene3D" id="2.60.120.560">
    <property type="entry name" value="Exo-inulinase, domain 1"/>
    <property type="match status" value="1"/>
</dbReference>
<accession>A0A916Z009</accession>
<organism evidence="1 2">
    <name type="scientific">Emticicia aquatilis</name>
    <dbReference type="NCBI Taxonomy" id="1537369"/>
    <lineage>
        <taxon>Bacteria</taxon>
        <taxon>Pseudomonadati</taxon>
        <taxon>Bacteroidota</taxon>
        <taxon>Cytophagia</taxon>
        <taxon>Cytophagales</taxon>
        <taxon>Leadbetterellaceae</taxon>
        <taxon>Emticicia</taxon>
    </lineage>
</organism>
<evidence type="ECO:0008006" key="3">
    <source>
        <dbReference type="Google" id="ProtNLM"/>
    </source>
</evidence>
<proteinExistence type="predicted"/>
<reference evidence="1" key="1">
    <citation type="journal article" date="2014" name="Int. J. Syst. Evol. Microbiol.">
        <title>Complete genome sequence of Corynebacterium casei LMG S-19264T (=DSM 44701T), isolated from a smear-ripened cheese.</title>
        <authorList>
            <consortium name="US DOE Joint Genome Institute (JGI-PGF)"/>
            <person name="Walter F."/>
            <person name="Albersmeier A."/>
            <person name="Kalinowski J."/>
            <person name="Ruckert C."/>
        </authorList>
    </citation>
    <scope>NUCLEOTIDE SEQUENCE</scope>
    <source>
        <strain evidence="1">CGMCC 1.15958</strain>
    </source>
</reference>
<dbReference type="AlphaFoldDB" id="A0A916Z009"/>
<gene>
    <name evidence="1" type="ORF">GCM10011514_36870</name>
</gene>
<comment type="caution">
    <text evidence="1">The sequence shown here is derived from an EMBL/GenBank/DDBJ whole genome shotgun (WGS) entry which is preliminary data.</text>
</comment>
<evidence type="ECO:0000313" key="1">
    <source>
        <dbReference type="EMBL" id="GGD69386.1"/>
    </source>
</evidence>
<sequence length="199" mass="22696">MSKESLEANQVYLSFIKMEGKEVVKIEADTTIKGTDEATFVKIKDLDFKNGVIEVKVLSRLMKNAPAFARGFIGLAFRIGDKNSTFESIYIRPTNGRADDQIRRNHSIQYFAFPDFRFDKLRKTDPEKYESYADMGLNEWITLRIEVAGQKAKLFVNNAKQPSLIVNDLKLGADKAGNIGLWIGNWTEGYFKDLKVIKK</sequence>
<name>A0A916Z009_9BACT</name>
<dbReference type="EMBL" id="BMKK01000008">
    <property type="protein sequence ID" value="GGD69386.1"/>
    <property type="molecule type" value="Genomic_DNA"/>
</dbReference>
<reference evidence="1" key="2">
    <citation type="submission" date="2020-09" db="EMBL/GenBank/DDBJ databases">
        <authorList>
            <person name="Sun Q."/>
            <person name="Zhou Y."/>
        </authorList>
    </citation>
    <scope>NUCLEOTIDE SEQUENCE</scope>
    <source>
        <strain evidence="1">CGMCC 1.15958</strain>
    </source>
</reference>
<protein>
    <recommendedName>
        <fullName evidence="3">DUF1080 domain-containing protein</fullName>
    </recommendedName>
</protein>
<dbReference type="Proteomes" id="UP000609064">
    <property type="component" value="Unassembled WGS sequence"/>
</dbReference>
<evidence type="ECO:0000313" key="2">
    <source>
        <dbReference type="Proteomes" id="UP000609064"/>
    </source>
</evidence>
<keyword evidence="2" id="KW-1185">Reference proteome</keyword>